<evidence type="ECO:0000313" key="1">
    <source>
        <dbReference type="EMBL" id="MCM2535863.1"/>
    </source>
</evidence>
<proteinExistence type="predicted"/>
<dbReference type="Proteomes" id="UP001523262">
    <property type="component" value="Unassembled WGS sequence"/>
</dbReference>
<keyword evidence="2" id="KW-1185">Reference proteome</keyword>
<comment type="caution">
    <text evidence="1">The sequence shown here is derived from an EMBL/GenBank/DDBJ whole genome shotgun (WGS) entry which is preliminary data.</text>
</comment>
<name>A0ABT0WHR6_9BACI</name>
<sequence>MFKKGIILVVLSSILFALVLVRAHTVAPVNNTRTNSNDSSGYTTLEYKISNINGNQYYGKGDDGTGIHFSAKNILSDEKIHVHDEVIVYFDKNDLGKGLVKVEKK</sequence>
<evidence type="ECO:0000313" key="2">
    <source>
        <dbReference type="Proteomes" id="UP001523262"/>
    </source>
</evidence>
<reference evidence="1 2" key="1">
    <citation type="submission" date="2022-06" db="EMBL/GenBank/DDBJ databases">
        <authorList>
            <person name="Jeon C.O."/>
        </authorList>
    </citation>
    <scope>NUCLEOTIDE SEQUENCE [LARGE SCALE GENOMIC DNA]</scope>
    <source>
        <strain evidence="1 2">KCTC 13943</strain>
    </source>
</reference>
<organism evidence="1 2">
    <name type="scientific">Neobacillus pocheonensis</name>
    <dbReference type="NCBI Taxonomy" id="363869"/>
    <lineage>
        <taxon>Bacteria</taxon>
        <taxon>Bacillati</taxon>
        <taxon>Bacillota</taxon>
        <taxon>Bacilli</taxon>
        <taxon>Bacillales</taxon>
        <taxon>Bacillaceae</taxon>
        <taxon>Neobacillus</taxon>
    </lineage>
</organism>
<dbReference type="EMBL" id="JAMQCR010000003">
    <property type="protein sequence ID" value="MCM2535863.1"/>
    <property type="molecule type" value="Genomic_DNA"/>
</dbReference>
<gene>
    <name evidence="1" type="ORF">NDK43_30730</name>
</gene>
<accession>A0ABT0WHR6</accession>
<protein>
    <submittedName>
        <fullName evidence="1">Uncharacterized protein</fullName>
    </submittedName>
</protein>